<dbReference type="Proteomes" id="UP000808337">
    <property type="component" value="Unassembled WGS sequence"/>
</dbReference>
<organism evidence="1 2">
    <name type="scientific">Candidatus Opimibacter skivensis</name>
    <dbReference type="NCBI Taxonomy" id="2982028"/>
    <lineage>
        <taxon>Bacteria</taxon>
        <taxon>Pseudomonadati</taxon>
        <taxon>Bacteroidota</taxon>
        <taxon>Saprospiria</taxon>
        <taxon>Saprospirales</taxon>
        <taxon>Saprospiraceae</taxon>
        <taxon>Candidatus Opimibacter</taxon>
    </lineage>
</organism>
<dbReference type="EMBL" id="JADKGY010000035">
    <property type="protein sequence ID" value="MBK9985254.1"/>
    <property type="molecule type" value="Genomic_DNA"/>
</dbReference>
<protein>
    <submittedName>
        <fullName evidence="1">Uncharacterized protein</fullName>
    </submittedName>
</protein>
<proteinExistence type="predicted"/>
<evidence type="ECO:0000313" key="1">
    <source>
        <dbReference type="EMBL" id="MBK9985254.1"/>
    </source>
</evidence>
<dbReference type="AlphaFoldDB" id="A0A9D7XQ50"/>
<gene>
    <name evidence="1" type="ORF">IPP15_23405</name>
</gene>
<comment type="caution">
    <text evidence="1">The sequence shown here is derived from an EMBL/GenBank/DDBJ whole genome shotgun (WGS) entry which is preliminary data.</text>
</comment>
<reference evidence="1 2" key="1">
    <citation type="submission" date="2020-10" db="EMBL/GenBank/DDBJ databases">
        <title>Connecting structure to function with the recovery of over 1000 high-quality activated sludge metagenome-assembled genomes encoding full-length rRNA genes using long-read sequencing.</title>
        <authorList>
            <person name="Singleton C.M."/>
            <person name="Petriglieri F."/>
            <person name="Kristensen J.M."/>
            <person name="Kirkegaard R.H."/>
            <person name="Michaelsen T.Y."/>
            <person name="Andersen M.H."/>
            <person name="Karst S.M."/>
            <person name="Dueholm M.S."/>
            <person name="Nielsen P.H."/>
            <person name="Albertsen M."/>
        </authorList>
    </citation>
    <scope>NUCLEOTIDE SEQUENCE [LARGE SCALE GENOMIC DNA]</scope>
    <source>
        <strain evidence="1">Ribe_18-Q3-R11-54_MAXAC.273</strain>
    </source>
</reference>
<sequence>MNDANALSYSIDKKLPPDTSWSHLASLSGSTNNYNDNAVSAGTIYGHKS</sequence>
<evidence type="ECO:0000313" key="2">
    <source>
        <dbReference type="Proteomes" id="UP000808337"/>
    </source>
</evidence>
<name>A0A9D7XQ50_9BACT</name>
<accession>A0A9D7XQ50</accession>